<proteinExistence type="predicted"/>
<protein>
    <recommendedName>
        <fullName evidence="3">HPr-rel-A system PqqD family peptide chaperone</fullName>
    </recommendedName>
</protein>
<evidence type="ECO:0000313" key="2">
    <source>
        <dbReference type="Proteomes" id="UP001606210"/>
    </source>
</evidence>
<keyword evidence="2" id="KW-1185">Reference proteome</keyword>
<organism evidence="1 2">
    <name type="scientific">Pelomonas parva</name>
    <dbReference type="NCBI Taxonomy" id="3299032"/>
    <lineage>
        <taxon>Bacteria</taxon>
        <taxon>Pseudomonadati</taxon>
        <taxon>Pseudomonadota</taxon>
        <taxon>Betaproteobacteria</taxon>
        <taxon>Burkholderiales</taxon>
        <taxon>Sphaerotilaceae</taxon>
        <taxon>Roseateles</taxon>
    </lineage>
</organism>
<name>A0ABW7F920_9BURK</name>
<sequence length="106" mass="10921">MSAGSTAQAGWVASSSSLGLLSRDFPDGTICFDPVTAETRLLSPLTRFLLELLAQASPQSLTSACLVEQVLAVEEPGTDPRAAAKLVDAAVAELVNTGLIHPSEAV</sequence>
<gene>
    <name evidence="1" type="ORF">ACG00Y_17460</name>
</gene>
<comment type="caution">
    <text evidence="1">The sequence shown here is derived from an EMBL/GenBank/DDBJ whole genome shotgun (WGS) entry which is preliminary data.</text>
</comment>
<evidence type="ECO:0000313" key="1">
    <source>
        <dbReference type="EMBL" id="MFG6431712.1"/>
    </source>
</evidence>
<dbReference type="Proteomes" id="UP001606210">
    <property type="component" value="Unassembled WGS sequence"/>
</dbReference>
<dbReference type="EMBL" id="JBIGHV010000006">
    <property type="protein sequence ID" value="MFG6431712.1"/>
    <property type="molecule type" value="Genomic_DNA"/>
</dbReference>
<evidence type="ECO:0008006" key="3">
    <source>
        <dbReference type="Google" id="ProtNLM"/>
    </source>
</evidence>
<accession>A0ABW7F920</accession>
<reference evidence="1 2" key="1">
    <citation type="submission" date="2024-08" db="EMBL/GenBank/DDBJ databases">
        <authorList>
            <person name="Lu H."/>
        </authorList>
    </citation>
    <scope>NUCLEOTIDE SEQUENCE [LARGE SCALE GENOMIC DNA]</scope>
    <source>
        <strain evidence="1 2">LYH14W</strain>
    </source>
</reference>